<gene>
    <name evidence="7" type="ORF">SAMN02744124_00017</name>
</gene>
<keyword evidence="3 6" id="KW-0812">Transmembrane</keyword>
<comment type="caution">
    <text evidence="7">The sequence shown here is derived from an EMBL/GenBank/DDBJ whole genome shotgun (WGS) entry which is preliminary data.</text>
</comment>
<keyword evidence="2" id="KW-1003">Cell membrane</keyword>
<dbReference type="PANTHER" id="PTHR40064">
    <property type="entry name" value="MEMBRANE PROTEIN-RELATED"/>
    <property type="match status" value="1"/>
</dbReference>
<comment type="subcellular location">
    <subcellularLocation>
        <location evidence="1">Cell membrane</location>
        <topology evidence="1">Multi-pass membrane protein</topology>
    </subcellularLocation>
</comment>
<name>A0ABY1LRH9_9BACL</name>
<dbReference type="Pfam" id="PF06081">
    <property type="entry name" value="ArAE_1"/>
    <property type="match status" value="1"/>
</dbReference>
<dbReference type="InterPro" id="IPR010343">
    <property type="entry name" value="ArAE_1"/>
</dbReference>
<feature type="transmembrane region" description="Helical" evidence="6">
    <location>
        <begin position="99"/>
        <end position="119"/>
    </location>
</feature>
<evidence type="ECO:0000256" key="3">
    <source>
        <dbReference type="ARBA" id="ARBA00022692"/>
    </source>
</evidence>
<dbReference type="InterPro" id="IPR052984">
    <property type="entry name" value="UPF0421"/>
</dbReference>
<dbReference type="RefSeq" id="WP_232228368.1">
    <property type="nucleotide sequence ID" value="NZ_FXAE01000001.1"/>
</dbReference>
<protein>
    <submittedName>
        <fullName evidence="7">Uncharacterized membrane protein YgaE, UPF0421/DUF939 family</fullName>
    </submittedName>
</protein>
<evidence type="ECO:0000256" key="2">
    <source>
        <dbReference type="ARBA" id="ARBA00022475"/>
    </source>
</evidence>
<evidence type="ECO:0000313" key="8">
    <source>
        <dbReference type="Proteomes" id="UP000192939"/>
    </source>
</evidence>
<reference evidence="7 8" key="1">
    <citation type="submission" date="2017-04" db="EMBL/GenBank/DDBJ databases">
        <authorList>
            <person name="Varghese N."/>
            <person name="Submissions S."/>
        </authorList>
    </citation>
    <scope>NUCLEOTIDE SEQUENCE [LARGE SCALE GENOMIC DNA]</scope>
    <source>
        <strain evidence="7 8">J12</strain>
    </source>
</reference>
<dbReference type="Proteomes" id="UP000192939">
    <property type="component" value="Unassembled WGS sequence"/>
</dbReference>
<feature type="transmembrane region" description="Helical" evidence="6">
    <location>
        <begin position="64"/>
        <end position="93"/>
    </location>
</feature>
<dbReference type="PANTHER" id="PTHR40064:SF1">
    <property type="entry name" value="MEMBRANE PROTEIN"/>
    <property type="match status" value="1"/>
</dbReference>
<evidence type="ECO:0000313" key="7">
    <source>
        <dbReference type="EMBL" id="SME90036.1"/>
    </source>
</evidence>
<evidence type="ECO:0000256" key="5">
    <source>
        <dbReference type="ARBA" id="ARBA00023136"/>
    </source>
</evidence>
<proteinExistence type="predicted"/>
<evidence type="ECO:0000256" key="4">
    <source>
        <dbReference type="ARBA" id="ARBA00022989"/>
    </source>
</evidence>
<dbReference type="EMBL" id="FXAE01000001">
    <property type="protein sequence ID" value="SME90036.1"/>
    <property type="molecule type" value="Genomic_DNA"/>
</dbReference>
<evidence type="ECO:0000256" key="1">
    <source>
        <dbReference type="ARBA" id="ARBA00004651"/>
    </source>
</evidence>
<accession>A0ABY1LRH9</accession>
<feature type="transmembrane region" description="Helical" evidence="6">
    <location>
        <begin position="131"/>
        <end position="149"/>
    </location>
</feature>
<keyword evidence="4 6" id="KW-1133">Transmembrane helix</keyword>
<evidence type="ECO:0000256" key="6">
    <source>
        <dbReference type="SAM" id="Phobius"/>
    </source>
</evidence>
<organism evidence="7 8">
    <name type="scientific">Paenibacillus barengoltzii J12</name>
    <dbReference type="NCBI Taxonomy" id="935846"/>
    <lineage>
        <taxon>Bacteria</taxon>
        <taxon>Bacillati</taxon>
        <taxon>Bacillota</taxon>
        <taxon>Bacilli</taxon>
        <taxon>Bacillales</taxon>
        <taxon>Paenibacillaceae</taxon>
        <taxon>Paenibacillus</taxon>
    </lineage>
</organism>
<keyword evidence="5 6" id="KW-0472">Membrane</keyword>
<keyword evidence="8" id="KW-1185">Reference proteome</keyword>
<sequence>MRLKWTIGLRNLKTGLAICLCVIVAALLRLEYPFYAAIATIISMENSVANSFTAGKHRTMGTFVGAIVGAGFAMIEPGNAIYCALGVIVVIYVCNLLNWNKSISIGCIVFLAIMLNLQPGESPIFYGINRITDTLVGIAVAVIVNLVVFPPKHEADLEKARKSVAKRMADLYGQITSCREAVDLKSFRAELACLEKYYQLCKEEFHLTRDLSESMEHIGKEIESYRHIYEHLVILQQLLAEHRQLLVEADLERSDSVEAGTRNAEQQYRIEIVYEYHADWIYAELQKMGLPLPIKERGRFQTKAELKIS</sequence>